<protein>
    <submittedName>
        <fullName evidence="1">Myblike DNA-binding domain containing protein</fullName>
    </submittedName>
</protein>
<gene>
    <name evidence="1" type="ORF">J8273_6701</name>
</gene>
<proteinExistence type="predicted"/>
<keyword evidence="1" id="KW-0238">DNA-binding</keyword>
<dbReference type="Proteomes" id="UP000717585">
    <property type="component" value="Unassembled WGS sequence"/>
</dbReference>
<evidence type="ECO:0000313" key="2">
    <source>
        <dbReference type="Proteomes" id="UP000717585"/>
    </source>
</evidence>
<keyword evidence="2" id="KW-1185">Reference proteome</keyword>
<dbReference type="GO" id="GO:0003677">
    <property type="term" value="F:DNA binding"/>
    <property type="evidence" value="ECO:0007669"/>
    <property type="project" value="UniProtKB-KW"/>
</dbReference>
<dbReference type="EMBL" id="JAHDYR010000041">
    <property type="protein sequence ID" value="KAG9391972.1"/>
    <property type="molecule type" value="Genomic_DNA"/>
</dbReference>
<name>A0A8J6E2J3_9EUKA</name>
<accession>A0A8J6E2J3</accession>
<sequence length="206" mass="23805">MQRKEERHERPKWMEALVQNNLEMRSKQDKLLEHNMRLLLLLKEKEQKIRKQELVIRKYRSRLVRWFEDMQYDPMDEIPDAEMDDADVGYVSEDDKELPRPGGQVKINLTRKAVDVEPHVPGAEGVKRAKVEDTPEPKRENVSVPPNFQRHAASWTAADDQKLEAAMARGGPLNFDELRAQGVGKTDEEIQLHVSFLQAASQSQAV</sequence>
<comment type="caution">
    <text evidence="1">The sequence shown here is derived from an EMBL/GenBank/DDBJ whole genome shotgun (WGS) entry which is preliminary data.</text>
</comment>
<dbReference type="AlphaFoldDB" id="A0A8J6E2J3"/>
<evidence type="ECO:0000313" key="1">
    <source>
        <dbReference type="EMBL" id="KAG9391972.1"/>
    </source>
</evidence>
<reference evidence="1" key="1">
    <citation type="submission" date="2021-05" db="EMBL/GenBank/DDBJ databases">
        <title>A free-living protist that lacks canonical eukaryotic 1 DNA replication and segregation systems.</title>
        <authorList>
            <person name="Salas-Leiva D.E."/>
            <person name="Tromer E.C."/>
            <person name="Curtis B.A."/>
            <person name="Jerlstrom-Hultqvist J."/>
            <person name="Kolisko M."/>
            <person name="Yi Z."/>
            <person name="Salas-Leiva J.S."/>
            <person name="Gallot-Lavallee L."/>
            <person name="Kops G.J.P.L."/>
            <person name="Archibald J.M."/>
            <person name="Simpson A.G.B."/>
            <person name="Roger A.J."/>
        </authorList>
    </citation>
    <scope>NUCLEOTIDE SEQUENCE</scope>
    <source>
        <strain evidence="1">BICM</strain>
    </source>
</reference>
<organism evidence="1 2">
    <name type="scientific">Carpediemonas membranifera</name>
    <dbReference type="NCBI Taxonomy" id="201153"/>
    <lineage>
        <taxon>Eukaryota</taxon>
        <taxon>Metamonada</taxon>
        <taxon>Carpediemonas-like organisms</taxon>
        <taxon>Carpediemonas</taxon>
    </lineage>
</organism>